<evidence type="ECO:0000256" key="4">
    <source>
        <dbReference type="ARBA" id="ARBA00023002"/>
    </source>
</evidence>
<reference evidence="8" key="1">
    <citation type="submission" date="2020-01" db="EMBL/GenBank/DDBJ databases">
        <authorList>
            <consortium name="DOE Joint Genome Institute"/>
            <person name="Haridas S."/>
            <person name="Albert R."/>
            <person name="Binder M."/>
            <person name="Bloem J."/>
            <person name="Labutti K."/>
            <person name="Salamov A."/>
            <person name="Andreopoulos B."/>
            <person name="Baker S.E."/>
            <person name="Barry K."/>
            <person name="Bills G."/>
            <person name="Bluhm B.H."/>
            <person name="Cannon C."/>
            <person name="Castanera R."/>
            <person name="Culley D.E."/>
            <person name="Daum C."/>
            <person name="Ezra D."/>
            <person name="Gonzalez J.B."/>
            <person name="Henrissat B."/>
            <person name="Kuo A."/>
            <person name="Liang C."/>
            <person name="Lipzen A."/>
            <person name="Lutzoni F."/>
            <person name="Magnuson J."/>
            <person name="Mondo S."/>
            <person name="Nolan M."/>
            <person name="Ohm R."/>
            <person name="Pangilinan J."/>
            <person name="Park H.-J."/>
            <person name="Ramirez L."/>
            <person name="Alfaro M."/>
            <person name="Sun H."/>
            <person name="Tritt A."/>
            <person name="Yoshinaga Y."/>
            <person name="Zwiers L.-H."/>
            <person name="Turgeon B.G."/>
            <person name="Goodwin S.B."/>
            <person name="Spatafora J.W."/>
            <person name="Crous P.W."/>
            <person name="Grigoriev I.V."/>
        </authorList>
    </citation>
    <scope>NUCLEOTIDE SEQUENCE</scope>
    <source>
        <strain evidence="8">CBS 342.82</strain>
    </source>
</reference>
<feature type="signal peptide" evidence="5">
    <location>
        <begin position="1"/>
        <end position="17"/>
    </location>
</feature>
<evidence type="ECO:0000256" key="1">
    <source>
        <dbReference type="ARBA" id="ARBA00001974"/>
    </source>
</evidence>
<keyword evidence="7" id="KW-1185">Reference proteome</keyword>
<reference evidence="8" key="3">
    <citation type="submission" date="2025-08" db="UniProtKB">
        <authorList>
            <consortium name="RefSeq"/>
        </authorList>
    </citation>
    <scope>IDENTIFICATION</scope>
    <source>
        <strain evidence="8">CBS 342.82</strain>
    </source>
</reference>
<organism evidence="8">
    <name type="scientific">Dissoconium aciculare CBS 342.82</name>
    <dbReference type="NCBI Taxonomy" id="1314786"/>
    <lineage>
        <taxon>Eukaryota</taxon>
        <taxon>Fungi</taxon>
        <taxon>Dikarya</taxon>
        <taxon>Ascomycota</taxon>
        <taxon>Pezizomycotina</taxon>
        <taxon>Dothideomycetes</taxon>
        <taxon>Dothideomycetidae</taxon>
        <taxon>Mycosphaerellales</taxon>
        <taxon>Dissoconiaceae</taxon>
        <taxon>Dissoconium</taxon>
    </lineage>
</organism>
<feature type="domain" description="FAD-dependent oxidoreductase 2 FAD-binding" evidence="6">
    <location>
        <begin position="47"/>
        <end position="79"/>
    </location>
</feature>
<keyword evidence="4" id="KW-0560">Oxidoreductase</keyword>
<evidence type="ECO:0000256" key="5">
    <source>
        <dbReference type="SAM" id="SignalP"/>
    </source>
</evidence>
<dbReference type="AlphaFoldDB" id="A0A6J3MDV1"/>
<evidence type="ECO:0000313" key="8">
    <source>
        <dbReference type="RefSeq" id="XP_033462820.1"/>
    </source>
</evidence>
<dbReference type="InterPro" id="IPR003953">
    <property type="entry name" value="FAD-dep_OxRdtase_2_FAD-bd"/>
</dbReference>
<dbReference type="SUPFAM" id="SSF51905">
    <property type="entry name" value="FAD/NAD(P)-binding domain"/>
    <property type="match status" value="1"/>
</dbReference>
<dbReference type="OrthoDB" id="269227at2759"/>
<comment type="cofactor">
    <cofactor evidence="1">
        <name>FAD</name>
        <dbReference type="ChEBI" id="CHEBI:57692"/>
    </cofactor>
</comment>
<keyword evidence="3" id="KW-0274">FAD</keyword>
<evidence type="ECO:0000259" key="6">
    <source>
        <dbReference type="Pfam" id="PF00890"/>
    </source>
</evidence>
<evidence type="ECO:0000256" key="3">
    <source>
        <dbReference type="ARBA" id="ARBA00022827"/>
    </source>
</evidence>
<dbReference type="InterPro" id="IPR036188">
    <property type="entry name" value="FAD/NAD-bd_sf"/>
</dbReference>
<reference evidence="8" key="2">
    <citation type="submission" date="2020-04" db="EMBL/GenBank/DDBJ databases">
        <authorList>
            <consortium name="NCBI Genome Project"/>
        </authorList>
    </citation>
    <scope>NUCLEOTIDE SEQUENCE</scope>
    <source>
        <strain evidence="8">CBS 342.82</strain>
    </source>
</reference>
<gene>
    <name evidence="8" type="ORF">K489DRAFT_398180</name>
</gene>
<accession>A0A6J3MDV1</accession>
<keyword evidence="5" id="KW-0732">Signal</keyword>
<dbReference type="Proteomes" id="UP000504637">
    <property type="component" value="Unplaced"/>
</dbReference>
<dbReference type="Gene3D" id="4.10.450.10">
    <property type="entry name" value="Glucose Oxidase, domain 2"/>
    <property type="match status" value="1"/>
</dbReference>
<name>A0A6J3MDV1_9PEZI</name>
<dbReference type="Gene3D" id="3.50.50.60">
    <property type="entry name" value="FAD/NAD(P)-binding domain"/>
    <property type="match status" value="1"/>
</dbReference>
<dbReference type="InterPro" id="IPR027424">
    <property type="entry name" value="Glucose_Oxidase_domain_2"/>
</dbReference>
<protein>
    <recommendedName>
        <fullName evidence="6">FAD-dependent oxidoreductase 2 FAD-binding domain-containing protein</fullName>
    </recommendedName>
</protein>
<keyword evidence="2" id="KW-0285">Flavoprotein</keyword>
<feature type="chain" id="PRO_5026994811" description="FAD-dependent oxidoreductase 2 FAD-binding domain-containing protein" evidence="5">
    <location>
        <begin position="18"/>
        <end position="112"/>
    </location>
</feature>
<dbReference type="GO" id="GO:0016491">
    <property type="term" value="F:oxidoreductase activity"/>
    <property type="evidence" value="ECO:0007669"/>
    <property type="project" value="UniProtKB-KW"/>
</dbReference>
<dbReference type="RefSeq" id="XP_033462820.1">
    <property type="nucleotide sequence ID" value="XM_033606928.1"/>
</dbReference>
<sequence length="112" mass="11651">MLAIVYSSALFIAQCSTWTITPGIGHCARFASIPKNNFGIARNVTYDHVIVGGGTAGLAVACRLAVDGTKSVAVVEAGGLPQLNDGNTWVIAAYYPLYGAITEESVLGFDSL</sequence>
<proteinExistence type="predicted"/>
<evidence type="ECO:0000313" key="7">
    <source>
        <dbReference type="Proteomes" id="UP000504637"/>
    </source>
</evidence>
<dbReference type="Pfam" id="PF00890">
    <property type="entry name" value="FAD_binding_2"/>
    <property type="match status" value="1"/>
</dbReference>
<dbReference type="GeneID" id="54364728"/>
<evidence type="ECO:0000256" key="2">
    <source>
        <dbReference type="ARBA" id="ARBA00022630"/>
    </source>
</evidence>